<proteinExistence type="inferred from homology"/>
<sequence length="329" mass="36509">MNAWLSTAMKYICHIETMTDSLPLAGSGFNWISQRPSKDEIKAALNLCEQIDEPLPEKSYQNVDKLIEFIFEKLSPISTNDNSPGYLAYVPGGGLFHACIAEFISVCLNRYVTTFMAAPGLAAIENQVIKWFCDILGYPSAAGGVLTSGGTMANIYALHMARSYCFSNEPDQFINGRIYASDQTHCSLDQAISLCGFSKKNLIKIHTHPSNYCICTQTLRKSIQKDIKQNNKPFLIVGNAGTTNTGAVDDLNGLADIAKEFNLWLHVDAAYGGFFMLTNQGKIQMRGLKRADSVCMDPHKSLFYLMGQVHYWSKTKKISGIHLVKMKCI</sequence>
<evidence type="ECO:0000256" key="1">
    <source>
        <dbReference type="ARBA" id="ARBA00001933"/>
    </source>
</evidence>
<feature type="modified residue" description="N6-(pyridoxal phosphate)lysine" evidence="6">
    <location>
        <position position="300"/>
    </location>
</feature>
<keyword evidence="4 6" id="KW-0663">Pyridoxal phosphate</keyword>
<keyword evidence="5 7" id="KW-0456">Lyase</keyword>
<dbReference type="GO" id="GO:0016831">
    <property type="term" value="F:carboxy-lyase activity"/>
    <property type="evidence" value="ECO:0007669"/>
    <property type="project" value="UniProtKB-KW"/>
</dbReference>
<evidence type="ECO:0000256" key="5">
    <source>
        <dbReference type="ARBA" id="ARBA00023239"/>
    </source>
</evidence>
<dbReference type="Gene3D" id="3.90.1150.170">
    <property type="match status" value="1"/>
</dbReference>
<dbReference type="Proteomes" id="UP000189670">
    <property type="component" value="Unassembled WGS sequence"/>
</dbReference>
<dbReference type="EMBL" id="ATBP01000325">
    <property type="protein sequence ID" value="ETR71079.1"/>
    <property type="molecule type" value="Genomic_DNA"/>
</dbReference>
<name>A0A1V1P841_9BACT</name>
<dbReference type="Pfam" id="PF00282">
    <property type="entry name" value="Pyridoxal_deC"/>
    <property type="match status" value="1"/>
</dbReference>
<dbReference type="AlphaFoldDB" id="A0A1V1P841"/>
<evidence type="ECO:0000256" key="2">
    <source>
        <dbReference type="ARBA" id="ARBA00009533"/>
    </source>
</evidence>
<evidence type="ECO:0000256" key="6">
    <source>
        <dbReference type="PIRSR" id="PIRSR602129-50"/>
    </source>
</evidence>
<comment type="cofactor">
    <cofactor evidence="1 6 7">
        <name>pyridoxal 5'-phosphate</name>
        <dbReference type="ChEBI" id="CHEBI:597326"/>
    </cofactor>
</comment>
<dbReference type="GO" id="GO:0005737">
    <property type="term" value="C:cytoplasm"/>
    <property type="evidence" value="ECO:0007669"/>
    <property type="project" value="TreeGrafter"/>
</dbReference>
<comment type="similarity">
    <text evidence="2 7">Belongs to the group II decarboxylase family.</text>
</comment>
<evidence type="ECO:0000256" key="4">
    <source>
        <dbReference type="ARBA" id="ARBA00022898"/>
    </source>
</evidence>
<evidence type="ECO:0000313" key="9">
    <source>
        <dbReference type="Proteomes" id="UP000189670"/>
    </source>
</evidence>
<comment type="caution">
    <text evidence="8">The sequence shown here is derived from an EMBL/GenBank/DDBJ whole genome shotgun (WGS) entry which is preliminary data.</text>
</comment>
<dbReference type="InterPro" id="IPR002129">
    <property type="entry name" value="PyrdxlP-dep_de-COase"/>
</dbReference>
<dbReference type="SUPFAM" id="SSF53383">
    <property type="entry name" value="PLP-dependent transferases"/>
    <property type="match status" value="1"/>
</dbReference>
<evidence type="ECO:0000256" key="7">
    <source>
        <dbReference type="RuleBase" id="RU000382"/>
    </source>
</evidence>
<dbReference type="InterPro" id="IPR015421">
    <property type="entry name" value="PyrdxlP-dep_Trfase_major"/>
</dbReference>
<organism evidence="8 9">
    <name type="scientific">Candidatus Magnetoglobus multicellularis str. Araruama</name>
    <dbReference type="NCBI Taxonomy" id="890399"/>
    <lineage>
        <taxon>Bacteria</taxon>
        <taxon>Pseudomonadati</taxon>
        <taxon>Thermodesulfobacteriota</taxon>
        <taxon>Desulfobacteria</taxon>
        <taxon>Desulfobacterales</taxon>
        <taxon>Desulfobacteraceae</taxon>
        <taxon>Candidatus Magnetoglobus</taxon>
    </lineage>
</organism>
<accession>A0A1V1P841</accession>
<dbReference type="InterPro" id="IPR015424">
    <property type="entry name" value="PyrdxlP-dep_Trfase"/>
</dbReference>
<evidence type="ECO:0000313" key="8">
    <source>
        <dbReference type="EMBL" id="ETR71079.1"/>
    </source>
</evidence>
<evidence type="ECO:0000256" key="3">
    <source>
        <dbReference type="ARBA" id="ARBA00022793"/>
    </source>
</evidence>
<dbReference type="GO" id="GO:0030170">
    <property type="term" value="F:pyridoxal phosphate binding"/>
    <property type="evidence" value="ECO:0007669"/>
    <property type="project" value="InterPro"/>
</dbReference>
<dbReference type="PANTHER" id="PTHR45677:SF8">
    <property type="entry name" value="CYSTEINE SULFINIC ACID DECARBOXYLASE"/>
    <property type="match status" value="1"/>
</dbReference>
<dbReference type="PANTHER" id="PTHR45677">
    <property type="entry name" value="GLUTAMATE DECARBOXYLASE-RELATED"/>
    <property type="match status" value="1"/>
</dbReference>
<dbReference type="Gene3D" id="3.40.640.10">
    <property type="entry name" value="Type I PLP-dependent aspartate aminotransferase-like (Major domain)"/>
    <property type="match status" value="1"/>
</dbReference>
<protein>
    <submittedName>
        <fullName evidence="8">Decarboxylase</fullName>
    </submittedName>
</protein>
<reference evidence="9" key="1">
    <citation type="submission" date="2012-11" db="EMBL/GenBank/DDBJ databases">
        <authorList>
            <person name="Lucero-Rivera Y.E."/>
            <person name="Tovar-Ramirez D."/>
        </authorList>
    </citation>
    <scope>NUCLEOTIDE SEQUENCE [LARGE SCALE GENOMIC DNA]</scope>
    <source>
        <strain evidence="9">Araruama</strain>
    </source>
</reference>
<gene>
    <name evidence="8" type="ORF">OMM_08349</name>
</gene>
<dbReference type="GO" id="GO:0019752">
    <property type="term" value="P:carboxylic acid metabolic process"/>
    <property type="evidence" value="ECO:0007669"/>
    <property type="project" value="InterPro"/>
</dbReference>
<keyword evidence="3" id="KW-0210">Decarboxylase</keyword>